<dbReference type="EMBL" id="CP047121">
    <property type="protein sequence ID" value="QHB52464.1"/>
    <property type="molecule type" value="Genomic_DNA"/>
</dbReference>
<dbReference type="RefSeq" id="WP_159298767.1">
    <property type="nucleotide sequence ID" value="NZ_CP047121.1"/>
</dbReference>
<dbReference type="AlphaFoldDB" id="A0A6P1EEU8"/>
<gene>
    <name evidence="1" type="ORF">GQR93_09795</name>
</gene>
<dbReference type="Proteomes" id="UP000465035">
    <property type="component" value="Chromosome"/>
</dbReference>
<protein>
    <submittedName>
        <fullName evidence="1">Uncharacterized protein</fullName>
    </submittedName>
</protein>
<organism evidence="1 2">
    <name type="scientific">Lentilactobacillus hilgardii</name>
    <name type="common">Lactobacillus hilgardii</name>
    <dbReference type="NCBI Taxonomy" id="1588"/>
    <lineage>
        <taxon>Bacteria</taxon>
        <taxon>Bacillati</taxon>
        <taxon>Bacillota</taxon>
        <taxon>Bacilli</taxon>
        <taxon>Lactobacillales</taxon>
        <taxon>Lactobacillaceae</taxon>
        <taxon>Lentilactobacillus</taxon>
    </lineage>
</organism>
<dbReference type="GeneID" id="69058658"/>
<name>A0A6P1EEU8_LENHI</name>
<accession>A0A6P1EEU8</accession>
<evidence type="ECO:0000313" key="2">
    <source>
        <dbReference type="Proteomes" id="UP000465035"/>
    </source>
</evidence>
<proteinExistence type="predicted"/>
<sequence>MNTMTASMSFKGLKVSLEADRKLTFKEIFKLHQLVTGNDDELNIEDDGDTKQVDLSETSASDIPDYGKRVSVDVECPFCGYTSTRTSDTVPFGFHFIKCPKCAKKLFLSYATANRGVPNEKGFYYIADREFHDRHSSDTSDEYSKMFAHNDNPDIPDAYSTIPEIKDYLDRQGIDYTGARLKGQLLELIPSK</sequence>
<reference evidence="1 2" key="1">
    <citation type="submission" date="2019-12" db="EMBL/GenBank/DDBJ databases">
        <title>Lactobacillus hilgardii FLUB.</title>
        <authorList>
            <person name="Gustaw K."/>
        </authorList>
    </citation>
    <scope>NUCLEOTIDE SEQUENCE [LARGE SCALE GENOMIC DNA]</scope>
    <source>
        <strain evidence="1 2">FLUB</strain>
    </source>
</reference>
<evidence type="ECO:0000313" key="1">
    <source>
        <dbReference type="EMBL" id="QHB52464.1"/>
    </source>
</evidence>